<keyword evidence="3" id="KW-1185">Reference proteome</keyword>
<accession>A0AA43S417</accession>
<organism evidence="2 3">
    <name type="scientific">Polynucleobacter sphagniphilus</name>
    <dbReference type="NCBI Taxonomy" id="1743169"/>
    <lineage>
        <taxon>Bacteria</taxon>
        <taxon>Pseudomonadati</taxon>
        <taxon>Pseudomonadota</taxon>
        <taxon>Betaproteobacteria</taxon>
        <taxon>Burkholderiales</taxon>
        <taxon>Burkholderiaceae</taxon>
        <taxon>Polynucleobacter</taxon>
    </lineage>
</organism>
<evidence type="ECO:0000313" key="3">
    <source>
        <dbReference type="Proteomes" id="UP001161160"/>
    </source>
</evidence>
<dbReference type="Proteomes" id="UP001161160">
    <property type="component" value="Unassembled WGS sequence"/>
</dbReference>
<keyword evidence="1" id="KW-0812">Transmembrane</keyword>
<keyword evidence="1" id="KW-0472">Membrane</keyword>
<gene>
    <name evidence="2" type="ORF">M2127_000228</name>
</gene>
<evidence type="ECO:0000256" key="1">
    <source>
        <dbReference type="SAM" id="Phobius"/>
    </source>
</evidence>
<dbReference type="AlphaFoldDB" id="A0AA43S417"/>
<comment type="caution">
    <text evidence="2">The sequence shown here is derived from an EMBL/GenBank/DDBJ whole genome shotgun (WGS) entry which is preliminary data.</text>
</comment>
<name>A0AA43S417_9BURK</name>
<feature type="transmembrane region" description="Helical" evidence="1">
    <location>
        <begin position="113"/>
        <end position="133"/>
    </location>
</feature>
<proteinExistence type="predicted"/>
<dbReference type="PROSITE" id="PS51257">
    <property type="entry name" value="PROKAR_LIPOPROTEIN"/>
    <property type="match status" value="1"/>
</dbReference>
<dbReference type="InterPro" id="IPR021306">
    <property type="entry name" value="DUF2878"/>
</dbReference>
<evidence type="ECO:0008006" key="4">
    <source>
        <dbReference type="Google" id="ProtNLM"/>
    </source>
</evidence>
<sequence>MAKFWNFVLFQAGWFACIIGAANQRVFWPVLVTLAYLGIHIWRSPSPKNQLSLVLKVFLYGLGADTLLLHLGVVRFYDTWPSIYLSPLWMWTLWALVGSTINGSLAWLQGKPLLGGVLGAICGPVSYGAGIQMGAGTWGSGNQTWQFVAVGLIWGLAIPLFLSWEESANRKFLAQNT</sequence>
<dbReference type="EMBL" id="JARXYA010000001">
    <property type="protein sequence ID" value="MDH6502945.1"/>
    <property type="molecule type" value="Genomic_DNA"/>
</dbReference>
<reference evidence="2" key="1">
    <citation type="submission" date="2023-04" db="EMBL/GenBank/DDBJ databases">
        <title>Genome Encyclopedia of Bacteria and Archaea VI: Functional Genomics of Type Strains.</title>
        <authorList>
            <person name="Whitman W."/>
        </authorList>
    </citation>
    <scope>NUCLEOTIDE SEQUENCE</scope>
    <source>
        <strain evidence="2">Enz.4-51</strain>
    </source>
</reference>
<protein>
    <recommendedName>
        <fullName evidence="4">DUF2878 domain-containing protein</fullName>
    </recommendedName>
</protein>
<dbReference type="Pfam" id="PF11086">
    <property type="entry name" value="DUF2878"/>
    <property type="match status" value="1"/>
</dbReference>
<feature type="transmembrane region" description="Helical" evidence="1">
    <location>
        <begin position="89"/>
        <end position="108"/>
    </location>
</feature>
<keyword evidence="1" id="KW-1133">Transmembrane helix</keyword>
<feature type="transmembrane region" description="Helical" evidence="1">
    <location>
        <begin position="12"/>
        <end position="37"/>
    </location>
</feature>
<evidence type="ECO:0000313" key="2">
    <source>
        <dbReference type="EMBL" id="MDH6502945.1"/>
    </source>
</evidence>
<feature type="transmembrane region" description="Helical" evidence="1">
    <location>
        <begin position="145"/>
        <end position="164"/>
    </location>
</feature>
<dbReference type="RefSeq" id="WP_280756479.1">
    <property type="nucleotide sequence ID" value="NZ_JARXXW010000001.1"/>
</dbReference>
<feature type="transmembrane region" description="Helical" evidence="1">
    <location>
        <begin position="57"/>
        <end position="77"/>
    </location>
</feature>